<dbReference type="EMBL" id="VOLQ01000028">
    <property type="protein sequence ID" value="TWX64934.1"/>
    <property type="molecule type" value="Genomic_DNA"/>
</dbReference>
<evidence type="ECO:0000313" key="4">
    <source>
        <dbReference type="Proteomes" id="UP000321917"/>
    </source>
</evidence>
<gene>
    <name evidence="1" type="ORF">ESZ26_13420</name>
    <name evidence="2" type="ORF">ESZ27_13735</name>
</gene>
<dbReference type="Proteomes" id="UP000321917">
    <property type="component" value="Unassembled WGS sequence"/>
</dbReference>
<dbReference type="RefSeq" id="WP_146799985.1">
    <property type="nucleotide sequence ID" value="NZ_VOLP01000017.1"/>
</dbReference>
<sequence length="157" mass="18146">MSKLPVKLHIISELDDINQLIIPIKALADRERAAIYGLTGMVYTPYIDDYMQVSIKKAAILACLKAQGVLPLSKVELISTALDNIHKRAKNNAIVEYEGNRYQRRFSPLKLSKSGKVVHKWARYWFLQLPNGKVDADWEYQVREIWPSYFLIRVNDL</sequence>
<evidence type="ECO:0000313" key="2">
    <source>
        <dbReference type="EMBL" id="TWX64934.1"/>
    </source>
</evidence>
<keyword evidence="3" id="KW-1185">Reference proteome</keyword>
<protein>
    <submittedName>
        <fullName evidence="2">Uncharacterized protein</fullName>
    </submittedName>
</protein>
<evidence type="ECO:0000313" key="1">
    <source>
        <dbReference type="EMBL" id="TWX57582.1"/>
    </source>
</evidence>
<organism evidence="2 4">
    <name type="scientific">Colwellia hornerae</name>
    <dbReference type="NCBI Taxonomy" id="89402"/>
    <lineage>
        <taxon>Bacteria</taxon>
        <taxon>Pseudomonadati</taxon>
        <taxon>Pseudomonadota</taxon>
        <taxon>Gammaproteobacteria</taxon>
        <taxon>Alteromonadales</taxon>
        <taxon>Colwelliaceae</taxon>
        <taxon>Colwellia</taxon>
    </lineage>
</organism>
<dbReference type="OrthoDB" id="9155122at2"/>
<proteinExistence type="predicted"/>
<accession>A0A5C6Q7G5</accession>
<evidence type="ECO:0000313" key="3">
    <source>
        <dbReference type="Proteomes" id="UP000321525"/>
    </source>
</evidence>
<dbReference type="Proteomes" id="UP000321525">
    <property type="component" value="Unassembled WGS sequence"/>
</dbReference>
<name>A0A5C6Q7G5_9GAMM</name>
<dbReference type="EMBL" id="VOLR01000018">
    <property type="protein sequence ID" value="TWX57582.1"/>
    <property type="molecule type" value="Genomic_DNA"/>
</dbReference>
<dbReference type="AlphaFoldDB" id="A0A5C6Q7G5"/>
<reference evidence="2 4" key="1">
    <citation type="submission" date="2019-07" db="EMBL/GenBank/DDBJ databases">
        <title>Genomes of sea-ice associated Colwellia species.</title>
        <authorList>
            <person name="Bowman J.P."/>
        </authorList>
    </citation>
    <scope>NUCLEOTIDE SEQUENCE [LARGE SCALE GENOMIC DNA]</scope>
    <source>
        <strain evidence="1 3">ACAM 607</strain>
        <strain evidence="2 4">IC036</strain>
    </source>
</reference>
<comment type="caution">
    <text evidence="2">The sequence shown here is derived from an EMBL/GenBank/DDBJ whole genome shotgun (WGS) entry which is preliminary data.</text>
</comment>